<protein>
    <submittedName>
        <fullName evidence="2">Uncharacterized protein</fullName>
    </submittedName>
</protein>
<organism evidence="2 3">
    <name type="scientific">Rotaria magnacalcarata</name>
    <dbReference type="NCBI Taxonomy" id="392030"/>
    <lineage>
        <taxon>Eukaryota</taxon>
        <taxon>Metazoa</taxon>
        <taxon>Spiralia</taxon>
        <taxon>Gnathifera</taxon>
        <taxon>Rotifera</taxon>
        <taxon>Eurotatoria</taxon>
        <taxon>Bdelloidea</taxon>
        <taxon>Philodinida</taxon>
        <taxon>Philodinidae</taxon>
        <taxon>Rotaria</taxon>
    </lineage>
</organism>
<sequence length="81" mass="9312">KADKLIRNESVKQKLFDILNDDELENACLEDMSQEFEQLSFTHDHHRRDLPIINSFSSSSDDALYSSPPDELHLSWPSAPP</sequence>
<gene>
    <name evidence="2" type="ORF">OVN521_LOCUS48035</name>
</gene>
<evidence type="ECO:0000313" key="3">
    <source>
        <dbReference type="Proteomes" id="UP000663866"/>
    </source>
</evidence>
<dbReference type="AlphaFoldDB" id="A0A821HUK5"/>
<proteinExistence type="predicted"/>
<dbReference type="EMBL" id="CAJOBG010097732">
    <property type="protein sequence ID" value="CAF4690221.1"/>
    <property type="molecule type" value="Genomic_DNA"/>
</dbReference>
<evidence type="ECO:0000313" key="2">
    <source>
        <dbReference type="EMBL" id="CAF4690221.1"/>
    </source>
</evidence>
<comment type="caution">
    <text evidence="2">The sequence shown here is derived from an EMBL/GenBank/DDBJ whole genome shotgun (WGS) entry which is preliminary data.</text>
</comment>
<evidence type="ECO:0000256" key="1">
    <source>
        <dbReference type="SAM" id="MobiDB-lite"/>
    </source>
</evidence>
<dbReference type="Proteomes" id="UP000663866">
    <property type="component" value="Unassembled WGS sequence"/>
</dbReference>
<feature type="non-terminal residue" evidence="2">
    <location>
        <position position="1"/>
    </location>
</feature>
<feature type="non-terminal residue" evidence="2">
    <location>
        <position position="81"/>
    </location>
</feature>
<feature type="region of interest" description="Disordered" evidence="1">
    <location>
        <begin position="60"/>
        <end position="81"/>
    </location>
</feature>
<reference evidence="2" key="1">
    <citation type="submission" date="2021-02" db="EMBL/GenBank/DDBJ databases">
        <authorList>
            <person name="Nowell W R."/>
        </authorList>
    </citation>
    <scope>NUCLEOTIDE SEQUENCE</scope>
</reference>
<keyword evidence="3" id="KW-1185">Reference proteome</keyword>
<name>A0A821HUK5_9BILA</name>
<accession>A0A821HUK5</accession>
<feature type="compositionally biased region" description="Low complexity" evidence="1">
    <location>
        <begin position="60"/>
        <end position="69"/>
    </location>
</feature>